<organism evidence="2 3">
    <name type="scientific">Pseudomarimonas arenosa</name>
    <dbReference type="NCBI Taxonomy" id="2774145"/>
    <lineage>
        <taxon>Bacteria</taxon>
        <taxon>Pseudomonadati</taxon>
        <taxon>Pseudomonadota</taxon>
        <taxon>Gammaproteobacteria</taxon>
        <taxon>Lysobacterales</taxon>
        <taxon>Lysobacteraceae</taxon>
        <taxon>Pseudomarimonas</taxon>
    </lineage>
</organism>
<dbReference type="InterPro" id="IPR016181">
    <property type="entry name" value="Acyl_CoA_acyltransferase"/>
</dbReference>
<dbReference type="Gene3D" id="3.40.630.30">
    <property type="match status" value="1"/>
</dbReference>
<dbReference type="PROSITE" id="PS51186">
    <property type="entry name" value="GNAT"/>
    <property type="match status" value="1"/>
</dbReference>
<evidence type="ECO:0000313" key="2">
    <source>
        <dbReference type="EMBL" id="MBD8526425.1"/>
    </source>
</evidence>
<feature type="domain" description="N-acetyltransferase" evidence="1">
    <location>
        <begin position="8"/>
        <end position="165"/>
    </location>
</feature>
<evidence type="ECO:0000313" key="3">
    <source>
        <dbReference type="Proteomes" id="UP000613768"/>
    </source>
</evidence>
<reference evidence="2 3" key="1">
    <citation type="submission" date="2020-09" db="EMBL/GenBank/DDBJ databases">
        <title>Pseudoxanthomonas sp. CAU 1598 isolated from sand of Yaerae Beach.</title>
        <authorList>
            <person name="Kim W."/>
        </authorList>
    </citation>
    <scope>NUCLEOTIDE SEQUENCE [LARGE SCALE GENOMIC DNA]</scope>
    <source>
        <strain evidence="2 3">CAU 1598</strain>
    </source>
</reference>
<evidence type="ECO:0000259" key="1">
    <source>
        <dbReference type="PROSITE" id="PS51186"/>
    </source>
</evidence>
<dbReference type="Proteomes" id="UP000613768">
    <property type="component" value="Unassembled WGS sequence"/>
</dbReference>
<dbReference type="EMBL" id="JACYTR010000022">
    <property type="protein sequence ID" value="MBD8526425.1"/>
    <property type="molecule type" value="Genomic_DNA"/>
</dbReference>
<dbReference type="AlphaFoldDB" id="A0AAW3ZK14"/>
<dbReference type="CDD" id="cd04301">
    <property type="entry name" value="NAT_SF"/>
    <property type="match status" value="1"/>
</dbReference>
<protein>
    <submittedName>
        <fullName evidence="2">GNAT family N-acetyltransferase</fullName>
    </submittedName>
</protein>
<comment type="caution">
    <text evidence="2">The sequence shown here is derived from an EMBL/GenBank/DDBJ whole genome shotgun (WGS) entry which is preliminary data.</text>
</comment>
<accession>A0AAW3ZK14</accession>
<name>A0AAW3ZK14_9GAMM</name>
<gene>
    <name evidence="2" type="ORF">IFO71_11820</name>
</gene>
<dbReference type="GO" id="GO:0016747">
    <property type="term" value="F:acyltransferase activity, transferring groups other than amino-acyl groups"/>
    <property type="evidence" value="ECO:0007669"/>
    <property type="project" value="InterPro"/>
</dbReference>
<dbReference type="RefSeq" id="WP_192029846.1">
    <property type="nucleotide sequence ID" value="NZ_JACYTR010000022.1"/>
</dbReference>
<dbReference type="Pfam" id="PF13673">
    <property type="entry name" value="Acetyltransf_10"/>
    <property type="match status" value="1"/>
</dbReference>
<proteinExistence type="predicted"/>
<sequence>MSRSANLCSIRPARSTDADAISRLSLSFSDEFIVDSVAAQGFLDSLSAHAFRQRLALPDYAYRVAEQDGLLLGYLAMLRGSHLFQLFVDRAHHRRGVAKALWHHALRDYETDTMTVNASLNAVPVYRQFGFVAEGPLTVKQGVRYVPMCRIRSDLPALAPSVNLPV</sequence>
<dbReference type="InterPro" id="IPR000182">
    <property type="entry name" value="GNAT_dom"/>
</dbReference>
<dbReference type="SUPFAM" id="SSF55729">
    <property type="entry name" value="Acyl-CoA N-acyltransferases (Nat)"/>
    <property type="match status" value="1"/>
</dbReference>
<keyword evidence="3" id="KW-1185">Reference proteome</keyword>